<organism evidence="1 2">
    <name type="scientific">Limosa lapponica baueri</name>
    <dbReference type="NCBI Taxonomy" id="1758121"/>
    <lineage>
        <taxon>Eukaryota</taxon>
        <taxon>Metazoa</taxon>
        <taxon>Chordata</taxon>
        <taxon>Craniata</taxon>
        <taxon>Vertebrata</taxon>
        <taxon>Euteleostomi</taxon>
        <taxon>Archelosauria</taxon>
        <taxon>Archosauria</taxon>
        <taxon>Dinosauria</taxon>
        <taxon>Saurischia</taxon>
        <taxon>Theropoda</taxon>
        <taxon>Coelurosauria</taxon>
        <taxon>Aves</taxon>
        <taxon>Neognathae</taxon>
        <taxon>Neoaves</taxon>
        <taxon>Charadriiformes</taxon>
        <taxon>Scolopacidae</taxon>
        <taxon>Limosa</taxon>
    </lineage>
</organism>
<dbReference type="OrthoDB" id="418242at2759"/>
<evidence type="ECO:0000313" key="2">
    <source>
        <dbReference type="Proteomes" id="UP000233556"/>
    </source>
</evidence>
<keyword evidence="2" id="KW-1185">Reference proteome</keyword>
<reference evidence="2" key="2">
    <citation type="submission" date="2017-12" db="EMBL/GenBank/DDBJ databases">
        <title>Genome sequence of the Bar-tailed Godwit (Limosa lapponica baueri).</title>
        <authorList>
            <person name="Lima N.C.B."/>
            <person name="Parody-Merino A.M."/>
            <person name="Battley P.F."/>
            <person name="Fidler A.E."/>
            <person name="Prosdocimi F."/>
        </authorList>
    </citation>
    <scope>NUCLEOTIDE SEQUENCE [LARGE SCALE GENOMIC DNA]</scope>
</reference>
<accession>A0A2I0URD1</accession>
<sequence>MGIKGRQTDTVLLIEEEPLKRSQSKLFDSLAFILNMADGMEYPLVQDAVGFLGCKHTLTAHVELLIHQHPQVLLLRDALNPFSAQPVVVLGIAVTQAQDLALGLLELHEIRTGPPLKPVQVPLDSIPSLQHVGHATQPGVVSKLAEDSLNPTAHVASKDVEQHWSQYLPLRNPKHHWFALGHRAVDDNPLSMAI</sequence>
<reference evidence="2" key="1">
    <citation type="submission" date="2017-11" db="EMBL/GenBank/DDBJ databases">
        <authorList>
            <person name="Lima N.C."/>
            <person name="Parody-Merino A.M."/>
            <person name="Battley P.F."/>
            <person name="Fidler A.E."/>
            <person name="Prosdocimi F."/>
        </authorList>
    </citation>
    <scope>NUCLEOTIDE SEQUENCE [LARGE SCALE GENOMIC DNA]</scope>
</reference>
<dbReference type="AlphaFoldDB" id="A0A2I0URD1"/>
<dbReference type="Proteomes" id="UP000233556">
    <property type="component" value="Unassembled WGS sequence"/>
</dbReference>
<dbReference type="EMBL" id="KZ505650">
    <property type="protein sequence ID" value="PKU48586.1"/>
    <property type="molecule type" value="Genomic_DNA"/>
</dbReference>
<evidence type="ECO:0000313" key="1">
    <source>
        <dbReference type="EMBL" id="PKU48586.1"/>
    </source>
</evidence>
<gene>
    <name evidence="1" type="ORF">llap_1122</name>
</gene>
<proteinExistence type="predicted"/>
<protein>
    <submittedName>
        <fullName evidence="1">Uncharacterized protein</fullName>
    </submittedName>
</protein>
<name>A0A2I0URD1_LIMLA</name>